<comment type="caution">
    <text evidence="1">The sequence shown here is derived from an EMBL/GenBank/DDBJ whole genome shotgun (WGS) entry which is preliminary data.</text>
</comment>
<name>A0A4R2P8E0_RHOSA</name>
<gene>
    <name evidence="1" type="ORF">EV659_11226</name>
</gene>
<evidence type="ECO:0000313" key="1">
    <source>
        <dbReference type="EMBL" id="TCP31097.1"/>
    </source>
</evidence>
<dbReference type="OrthoDB" id="8479538at2"/>
<proteinExistence type="predicted"/>
<keyword evidence="2" id="KW-1185">Reference proteome</keyword>
<dbReference type="AlphaFoldDB" id="A0A4R2P8E0"/>
<sequence>MSDSAQAMAPADAERPALDDPHVYDNLGFTRAELAAAMRATYAELIAFVTQPAFVAIYNDLWSRDAADRPRFVNEVIVNRAELERRGVDIPEGILVQTSAFGDRRPTLFAVKKFLPDRFHDAWENVNLTFDNEYDDAAVSRDPEMAWRRPLPVSIQNTLLAEAADLDAYPDVGAGDRDWSRGLGDTYYERDG</sequence>
<evidence type="ECO:0000313" key="2">
    <source>
        <dbReference type="Proteomes" id="UP000295399"/>
    </source>
</evidence>
<dbReference type="RefSeq" id="WP_132709353.1">
    <property type="nucleotide sequence ID" value="NZ_JACIGF010000012.1"/>
</dbReference>
<dbReference type="EMBL" id="SLXO01000012">
    <property type="protein sequence ID" value="TCP31097.1"/>
    <property type="molecule type" value="Genomic_DNA"/>
</dbReference>
<dbReference type="InParanoid" id="A0A4R2P8E0"/>
<accession>A0A4R2P8E0</accession>
<protein>
    <submittedName>
        <fullName evidence="1">Uncharacterized protein</fullName>
    </submittedName>
</protein>
<organism evidence="1 2">
    <name type="scientific">Rhodothalassium salexigens DSM 2132</name>
    <dbReference type="NCBI Taxonomy" id="1188247"/>
    <lineage>
        <taxon>Bacteria</taxon>
        <taxon>Pseudomonadati</taxon>
        <taxon>Pseudomonadota</taxon>
        <taxon>Alphaproteobacteria</taxon>
        <taxon>Rhodothalassiales</taxon>
        <taxon>Rhodothalassiaceae</taxon>
        <taxon>Rhodothalassium</taxon>
    </lineage>
</organism>
<reference evidence="1 2" key="1">
    <citation type="submission" date="2019-03" db="EMBL/GenBank/DDBJ databases">
        <title>Genomic Encyclopedia of Type Strains, Phase IV (KMG-IV): sequencing the most valuable type-strain genomes for metagenomic binning, comparative biology and taxonomic classification.</title>
        <authorList>
            <person name="Goeker M."/>
        </authorList>
    </citation>
    <scope>NUCLEOTIDE SEQUENCE [LARGE SCALE GENOMIC DNA]</scope>
    <source>
        <strain evidence="1 2">DSM 2132</strain>
    </source>
</reference>
<dbReference type="Proteomes" id="UP000295399">
    <property type="component" value="Unassembled WGS sequence"/>
</dbReference>